<accession>A0A1C7LVV5</accession>
<feature type="compositionally biased region" description="Basic residues" evidence="1">
    <location>
        <begin position="1"/>
        <end position="11"/>
    </location>
</feature>
<feature type="region of interest" description="Disordered" evidence="1">
    <location>
        <begin position="1"/>
        <end position="30"/>
    </location>
</feature>
<evidence type="ECO:0000256" key="1">
    <source>
        <dbReference type="SAM" id="MobiDB-lite"/>
    </source>
</evidence>
<sequence>MHDTHHRRRVTGRISSCLRRERNKSSSSQPYNAVCAPCCAPLVVPPGHQWLVDDLSSLFRDGPQSRRGG</sequence>
<protein>
    <submittedName>
        <fullName evidence="2">Uncharacterized protein</fullName>
    </submittedName>
</protein>
<organism evidence="2 3">
    <name type="scientific">Grifola frondosa</name>
    <name type="common">Maitake</name>
    <name type="synonym">Polyporus frondosus</name>
    <dbReference type="NCBI Taxonomy" id="5627"/>
    <lineage>
        <taxon>Eukaryota</taxon>
        <taxon>Fungi</taxon>
        <taxon>Dikarya</taxon>
        <taxon>Basidiomycota</taxon>
        <taxon>Agaricomycotina</taxon>
        <taxon>Agaricomycetes</taxon>
        <taxon>Polyporales</taxon>
        <taxon>Grifolaceae</taxon>
        <taxon>Grifola</taxon>
    </lineage>
</organism>
<name>A0A1C7LVV5_GRIFR</name>
<gene>
    <name evidence="2" type="ORF">A0H81_11707</name>
</gene>
<dbReference type="Proteomes" id="UP000092993">
    <property type="component" value="Unassembled WGS sequence"/>
</dbReference>
<keyword evidence="3" id="KW-1185">Reference proteome</keyword>
<evidence type="ECO:0000313" key="2">
    <source>
        <dbReference type="EMBL" id="OBZ68187.1"/>
    </source>
</evidence>
<comment type="caution">
    <text evidence="2">The sequence shown here is derived from an EMBL/GenBank/DDBJ whole genome shotgun (WGS) entry which is preliminary data.</text>
</comment>
<proteinExistence type="predicted"/>
<reference evidence="2 3" key="1">
    <citation type="submission" date="2016-03" db="EMBL/GenBank/DDBJ databases">
        <title>Whole genome sequencing of Grifola frondosa 9006-11.</title>
        <authorList>
            <person name="Min B."/>
            <person name="Park H."/>
            <person name="Kim J.-G."/>
            <person name="Cho H."/>
            <person name="Oh Y.-L."/>
            <person name="Kong W.-S."/>
            <person name="Choi I.-G."/>
        </authorList>
    </citation>
    <scope>NUCLEOTIDE SEQUENCE [LARGE SCALE GENOMIC DNA]</scope>
    <source>
        <strain evidence="2 3">9006-11</strain>
    </source>
</reference>
<dbReference type="AlphaFoldDB" id="A0A1C7LVV5"/>
<dbReference type="EMBL" id="LUGG01000022">
    <property type="protein sequence ID" value="OBZ68187.1"/>
    <property type="molecule type" value="Genomic_DNA"/>
</dbReference>
<evidence type="ECO:0000313" key="3">
    <source>
        <dbReference type="Proteomes" id="UP000092993"/>
    </source>
</evidence>